<feature type="compositionally biased region" description="Polar residues" evidence="1">
    <location>
        <begin position="172"/>
        <end position="188"/>
    </location>
</feature>
<dbReference type="AlphaFoldDB" id="A0A395NIW5"/>
<keyword evidence="3" id="KW-1185">Reference proteome</keyword>
<feature type="compositionally biased region" description="Basic and acidic residues" evidence="1">
    <location>
        <begin position="245"/>
        <end position="261"/>
    </location>
</feature>
<sequence>MTVQIERPMLPPNTRAWAMAPCAVAFSLDSAVEILVIIVVAEKQRPTPSPNIAWYAYWDGSALFAPVWVVISPSPKSWRQEDPMRVYEVLFCLLDIAPPKNDPTAQAPRSGKRWIPAMRASSPLTIWKRSGITINYLPADKCSPTQPRYDEGRYNFWAGPSKYLRAGLLNGKHQQGRTAKQSKASNNIYAGKSLPRQKMRDFLQRPKTRNGDLAQDKCIKLLLNSLEVEEPSPIRESGNQTSEQGPKDEGNSKCRSDQRPN</sequence>
<evidence type="ECO:0000313" key="2">
    <source>
        <dbReference type="EMBL" id="RFU75980.1"/>
    </source>
</evidence>
<organism evidence="2 3">
    <name type="scientific">Trichoderma arundinaceum</name>
    <dbReference type="NCBI Taxonomy" id="490622"/>
    <lineage>
        <taxon>Eukaryota</taxon>
        <taxon>Fungi</taxon>
        <taxon>Dikarya</taxon>
        <taxon>Ascomycota</taxon>
        <taxon>Pezizomycotina</taxon>
        <taxon>Sordariomycetes</taxon>
        <taxon>Hypocreomycetidae</taxon>
        <taxon>Hypocreales</taxon>
        <taxon>Hypocreaceae</taxon>
        <taxon>Trichoderma</taxon>
    </lineage>
</organism>
<evidence type="ECO:0000256" key="1">
    <source>
        <dbReference type="SAM" id="MobiDB-lite"/>
    </source>
</evidence>
<dbReference type="Proteomes" id="UP000266272">
    <property type="component" value="Unassembled WGS sequence"/>
</dbReference>
<feature type="region of interest" description="Disordered" evidence="1">
    <location>
        <begin position="229"/>
        <end position="261"/>
    </location>
</feature>
<accession>A0A395NIW5</accession>
<proteinExistence type="predicted"/>
<gene>
    <name evidence="2" type="ORF">TARUN_6264</name>
</gene>
<dbReference type="EMBL" id="PXOA01000395">
    <property type="protein sequence ID" value="RFU75980.1"/>
    <property type="molecule type" value="Genomic_DNA"/>
</dbReference>
<reference evidence="2 3" key="1">
    <citation type="journal article" date="2018" name="PLoS Pathog.">
        <title>Evolution of structural diversity of trichothecenes, a family of toxins produced by plant pathogenic and entomopathogenic fungi.</title>
        <authorList>
            <person name="Proctor R.H."/>
            <person name="McCormick S.P."/>
            <person name="Kim H.S."/>
            <person name="Cardoza R.E."/>
            <person name="Stanley A.M."/>
            <person name="Lindo L."/>
            <person name="Kelly A."/>
            <person name="Brown D.W."/>
            <person name="Lee T."/>
            <person name="Vaughan M.M."/>
            <person name="Alexander N.J."/>
            <person name="Busman M."/>
            <person name="Gutierrez S."/>
        </authorList>
    </citation>
    <scope>NUCLEOTIDE SEQUENCE [LARGE SCALE GENOMIC DNA]</scope>
    <source>
        <strain evidence="2 3">IBT 40837</strain>
    </source>
</reference>
<protein>
    <submittedName>
        <fullName evidence="2">Uncharacterized protein</fullName>
    </submittedName>
</protein>
<name>A0A395NIW5_TRIAR</name>
<evidence type="ECO:0000313" key="3">
    <source>
        <dbReference type="Proteomes" id="UP000266272"/>
    </source>
</evidence>
<comment type="caution">
    <text evidence="2">The sequence shown here is derived from an EMBL/GenBank/DDBJ whole genome shotgun (WGS) entry which is preliminary data.</text>
</comment>
<feature type="region of interest" description="Disordered" evidence="1">
    <location>
        <begin position="172"/>
        <end position="198"/>
    </location>
</feature>